<dbReference type="Gene3D" id="3.90.550.10">
    <property type="entry name" value="Spore Coat Polysaccharide Biosynthesis Protein SpsA, Chain A"/>
    <property type="match status" value="1"/>
</dbReference>
<evidence type="ECO:0000256" key="7">
    <source>
        <dbReference type="ARBA" id="ARBA00023134"/>
    </source>
</evidence>
<evidence type="ECO:0000313" key="13">
    <source>
        <dbReference type="Proteomes" id="UP000268198"/>
    </source>
</evidence>
<dbReference type="OrthoDB" id="9806359at2"/>
<dbReference type="EC" id="2.7.7.13" evidence="3"/>
<dbReference type="GO" id="GO:0000271">
    <property type="term" value="P:polysaccharide biosynthetic process"/>
    <property type="evidence" value="ECO:0007669"/>
    <property type="project" value="InterPro"/>
</dbReference>
<dbReference type="AlphaFoldDB" id="A0A3S4GY62"/>
<evidence type="ECO:0000256" key="1">
    <source>
        <dbReference type="ARBA" id="ARBA00004823"/>
    </source>
</evidence>
<evidence type="ECO:0000256" key="5">
    <source>
        <dbReference type="ARBA" id="ARBA00022695"/>
    </source>
</evidence>
<feature type="domain" description="Nucleotidyl transferase" evidence="10">
    <location>
        <begin position="18"/>
        <end position="299"/>
    </location>
</feature>
<evidence type="ECO:0000256" key="9">
    <source>
        <dbReference type="RuleBase" id="RU004190"/>
    </source>
</evidence>
<evidence type="ECO:0000256" key="6">
    <source>
        <dbReference type="ARBA" id="ARBA00022741"/>
    </source>
</evidence>
<dbReference type="GO" id="GO:0009298">
    <property type="term" value="P:GDP-mannose biosynthetic process"/>
    <property type="evidence" value="ECO:0007669"/>
    <property type="project" value="UniProtKB-UniPathway"/>
</dbReference>
<dbReference type="Pfam" id="PF22640">
    <property type="entry name" value="ManC_GMP_beta-helix"/>
    <property type="match status" value="1"/>
</dbReference>
<dbReference type="Proteomes" id="UP000268198">
    <property type="component" value="Chromosome"/>
</dbReference>
<dbReference type="InterPro" id="IPR051161">
    <property type="entry name" value="Mannose-6P_isomerase_type2"/>
</dbReference>
<evidence type="ECO:0000259" key="10">
    <source>
        <dbReference type="Pfam" id="PF00483"/>
    </source>
</evidence>
<keyword evidence="13" id="KW-1185">Reference proteome</keyword>
<comment type="catalytic activity">
    <reaction evidence="8">
        <text>alpha-D-mannose 1-phosphate + GTP + H(+) = GDP-alpha-D-mannose + diphosphate</text>
        <dbReference type="Rhea" id="RHEA:15229"/>
        <dbReference type="ChEBI" id="CHEBI:15378"/>
        <dbReference type="ChEBI" id="CHEBI:33019"/>
        <dbReference type="ChEBI" id="CHEBI:37565"/>
        <dbReference type="ChEBI" id="CHEBI:57527"/>
        <dbReference type="ChEBI" id="CHEBI:58409"/>
        <dbReference type="EC" id="2.7.7.13"/>
    </reaction>
</comment>
<evidence type="ECO:0000256" key="4">
    <source>
        <dbReference type="ARBA" id="ARBA00022679"/>
    </source>
</evidence>
<keyword evidence="5 12" id="KW-0548">Nucleotidyltransferase</keyword>
<dbReference type="RefSeq" id="WP_126371134.1">
    <property type="nucleotide sequence ID" value="NZ_LR134167.1"/>
</dbReference>
<feature type="domain" description="MannoseP isomerase/GMP-like beta-helix" evidence="11">
    <location>
        <begin position="307"/>
        <end position="361"/>
    </location>
</feature>
<keyword evidence="4 12" id="KW-0808">Transferase</keyword>
<dbReference type="SUPFAM" id="SSF159283">
    <property type="entry name" value="Guanosine diphospho-D-mannose pyrophosphorylase/mannose-6-phosphate isomerase linker domain"/>
    <property type="match status" value="1"/>
</dbReference>
<dbReference type="NCBIfam" id="TIGR01479">
    <property type="entry name" value="GMP_PMI"/>
    <property type="match status" value="1"/>
</dbReference>
<dbReference type="Pfam" id="PF00483">
    <property type="entry name" value="NTP_transferase"/>
    <property type="match status" value="1"/>
</dbReference>
<evidence type="ECO:0000313" key="12">
    <source>
        <dbReference type="EMBL" id="VEB22456.1"/>
    </source>
</evidence>
<keyword evidence="7" id="KW-0342">GTP-binding</keyword>
<dbReference type="InterPro" id="IPR029044">
    <property type="entry name" value="Nucleotide-diphossugar_trans"/>
</dbReference>
<protein>
    <recommendedName>
        <fullName evidence="3">mannose-1-phosphate guanylyltransferase</fullName>
        <ecNumber evidence="3">2.7.7.13</ecNumber>
    </recommendedName>
</protein>
<reference evidence="12 13" key="1">
    <citation type="submission" date="2018-12" db="EMBL/GenBank/DDBJ databases">
        <authorList>
            <consortium name="Pathogen Informatics"/>
        </authorList>
    </citation>
    <scope>NUCLEOTIDE SEQUENCE [LARGE SCALE GENOMIC DNA]</scope>
    <source>
        <strain evidence="12 13">NCTC3438</strain>
    </source>
</reference>
<dbReference type="InterPro" id="IPR006375">
    <property type="entry name" value="Man1P_GuaTrfase/Man6P_Isoase"/>
</dbReference>
<dbReference type="CDD" id="cd02509">
    <property type="entry name" value="GDP-M1P_Guanylyltransferase"/>
    <property type="match status" value="1"/>
</dbReference>
<comment type="pathway">
    <text evidence="1">Nucleotide-sugar biosynthesis; GDP-alpha-D-mannose biosynthesis; GDP-alpha-D-mannose from alpha-D-mannose 1-phosphate (GTP route): step 1/1.</text>
</comment>
<dbReference type="PANTHER" id="PTHR46390">
    <property type="entry name" value="MANNOSE-1-PHOSPHATE GUANYLYLTRANSFERASE"/>
    <property type="match status" value="1"/>
</dbReference>
<accession>A0A3S4GY62</accession>
<dbReference type="GO" id="GO:0004475">
    <property type="term" value="F:mannose-1-phosphate guanylyltransferase (GTP) activity"/>
    <property type="evidence" value="ECO:0007669"/>
    <property type="project" value="UniProtKB-EC"/>
</dbReference>
<dbReference type="EMBL" id="LR134167">
    <property type="protein sequence ID" value="VEB22456.1"/>
    <property type="molecule type" value="Genomic_DNA"/>
</dbReference>
<gene>
    <name evidence="12" type="primary">manC1</name>
    <name evidence="12" type="ORF">NCTC3438_00458</name>
</gene>
<dbReference type="InterPro" id="IPR054566">
    <property type="entry name" value="ManC/GMP-like_b-helix"/>
</dbReference>
<evidence type="ECO:0000256" key="3">
    <source>
        <dbReference type="ARBA" id="ARBA00012387"/>
    </source>
</evidence>
<evidence type="ECO:0000259" key="11">
    <source>
        <dbReference type="Pfam" id="PF22640"/>
    </source>
</evidence>
<name>A0A3S4GY62_AVIVO</name>
<dbReference type="SUPFAM" id="SSF53448">
    <property type="entry name" value="Nucleotide-diphospho-sugar transferases"/>
    <property type="match status" value="1"/>
</dbReference>
<organism evidence="12 13">
    <name type="scientific">Avibacterium volantium</name>
    <name type="common">Pasteurella volantium</name>
    <dbReference type="NCBI Taxonomy" id="762"/>
    <lineage>
        <taxon>Bacteria</taxon>
        <taxon>Pseudomonadati</taxon>
        <taxon>Pseudomonadota</taxon>
        <taxon>Gammaproteobacteria</taxon>
        <taxon>Pasteurellales</taxon>
        <taxon>Pasteurellaceae</taxon>
        <taxon>Avibacterium</taxon>
    </lineage>
</organism>
<dbReference type="KEGG" id="avt:NCTC3438_00458"/>
<dbReference type="InterPro" id="IPR049577">
    <property type="entry name" value="GMPP_N"/>
</dbReference>
<dbReference type="PANTHER" id="PTHR46390:SF1">
    <property type="entry name" value="MANNOSE-1-PHOSPHATE GUANYLYLTRANSFERASE"/>
    <property type="match status" value="1"/>
</dbReference>
<sequence length="370" mass="42458">MLEYNNMENEDFSVPIYPVILAGGTGSRLWPLSRESYPKQFLKFGNNELSMLQTTIKRLEKIKNCQPPLVICNDAHRFIVKEQLREIGETESSIILEPFGKNTAPAAALASFYLTSKNKSAIILILAADHFIQDMDTFCDTINTYKNYTEKNILLTFGIKPNKPETGYGYIKKGDYFYKNSFLVEKFVEKPNYQIAQEYINSGRYLWNSGIFMFTAQTYLDELKKYRPDIYDVCKLSINDAIQDDKFIRIKDSSYENCPQDSIDYAVMERTKKSIVIPIDIGWNDVGSWSSLWDISEKNNDGNVLQGDIITLESNNNYIFSEHGVISTIGIKDLIIIQTKDVLLIAEKDSTQKIKQVVERLDSLGKCKYK</sequence>
<comment type="similarity">
    <text evidence="2 9">Belongs to the mannose-6-phosphate isomerase type 2 family.</text>
</comment>
<evidence type="ECO:0000256" key="2">
    <source>
        <dbReference type="ARBA" id="ARBA00006115"/>
    </source>
</evidence>
<evidence type="ECO:0000256" key="8">
    <source>
        <dbReference type="ARBA" id="ARBA00047343"/>
    </source>
</evidence>
<dbReference type="FunFam" id="3.90.550.10:FF:000046">
    <property type="entry name" value="Mannose-1-phosphate guanylyltransferase (GDP)"/>
    <property type="match status" value="1"/>
</dbReference>
<proteinExistence type="inferred from homology"/>
<dbReference type="GO" id="GO:0005525">
    <property type="term" value="F:GTP binding"/>
    <property type="evidence" value="ECO:0007669"/>
    <property type="project" value="UniProtKB-KW"/>
</dbReference>
<keyword evidence="6" id="KW-0547">Nucleotide-binding</keyword>
<dbReference type="InterPro" id="IPR005835">
    <property type="entry name" value="NTP_transferase_dom"/>
</dbReference>
<dbReference type="UniPathway" id="UPA00126">
    <property type="reaction ID" value="UER00930"/>
</dbReference>